<feature type="transmembrane region" description="Helical" evidence="5">
    <location>
        <begin position="202"/>
        <end position="225"/>
    </location>
</feature>
<feature type="domain" description="O-antigen ligase-related" evidence="6">
    <location>
        <begin position="241"/>
        <end position="393"/>
    </location>
</feature>
<feature type="transmembrane region" description="Helical" evidence="5">
    <location>
        <begin position="290"/>
        <end position="310"/>
    </location>
</feature>
<dbReference type="OrthoDB" id="7056675at2"/>
<evidence type="ECO:0000313" key="8">
    <source>
        <dbReference type="Proteomes" id="UP000012179"/>
    </source>
</evidence>
<evidence type="ECO:0000313" key="7">
    <source>
        <dbReference type="EMBL" id="ARO86552.1"/>
    </source>
</evidence>
<accession>A0A1W6SLA1</accession>
<dbReference type="AlphaFoldDB" id="A0A1W6SLA1"/>
<dbReference type="PANTHER" id="PTHR37422">
    <property type="entry name" value="TEICHURONIC ACID BIOSYNTHESIS PROTEIN TUAE"/>
    <property type="match status" value="1"/>
</dbReference>
<gene>
    <name evidence="7" type="ORF">EBAPG3_001435</name>
</gene>
<evidence type="ECO:0000256" key="2">
    <source>
        <dbReference type="ARBA" id="ARBA00022692"/>
    </source>
</evidence>
<dbReference type="Proteomes" id="UP000012179">
    <property type="component" value="Chromosome"/>
</dbReference>
<feature type="transmembrane region" description="Helical" evidence="5">
    <location>
        <begin position="36"/>
        <end position="55"/>
    </location>
</feature>
<feature type="transmembrane region" description="Helical" evidence="5">
    <location>
        <begin position="114"/>
        <end position="133"/>
    </location>
</feature>
<reference evidence="7 8" key="1">
    <citation type="journal article" date="2015" name="Int. J. Syst. Evol. Microbiol.">
        <title>Nitrosospira lacus sp. nov., a psychrotolerant, ammonia-oxidizing bacterium from sandy lake sediment.</title>
        <authorList>
            <person name="Urakawa H."/>
            <person name="Garcia J.C."/>
            <person name="Nielsen J.L."/>
            <person name="Le V.Q."/>
            <person name="Kozlowski J.A."/>
            <person name="Stein L.Y."/>
            <person name="Lim C.K."/>
            <person name="Pommerening-Roser A."/>
            <person name="Martens-Habbena W."/>
            <person name="Stahl D.A."/>
            <person name="Klotz M.G."/>
        </authorList>
    </citation>
    <scope>NUCLEOTIDE SEQUENCE [LARGE SCALE GENOMIC DNA]</scope>
    <source>
        <strain evidence="7 8">APG3</strain>
    </source>
</reference>
<feature type="transmembrane region" description="Helical" evidence="5">
    <location>
        <begin position="75"/>
        <end position="102"/>
    </location>
</feature>
<protein>
    <recommendedName>
        <fullName evidence="6">O-antigen ligase-related domain-containing protein</fullName>
    </recommendedName>
</protein>
<name>A0A1W6SLA1_9PROT</name>
<proteinExistence type="predicted"/>
<dbReference type="KEGG" id="nlc:EBAPG3_001435"/>
<feature type="transmembrane region" description="Helical" evidence="5">
    <location>
        <begin position="434"/>
        <end position="456"/>
    </location>
</feature>
<keyword evidence="8" id="KW-1185">Reference proteome</keyword>
<dbReference type="eggNOG" id="COG3307">
    <property type="taxonomic scope" value="Bacteria"/>
</dbReference>
<feature type="transmembrane region" description="Helical" evidence="5">
    <location>
        <begin position="6"/>
        <end position="24"/>
    </location>
</feature>
<dbReference type="Pfam" id="PF04932">
    <property type="entry name" value="Wzy_C"/>
    <property type="match status" value="1"/>
</dbReference>
<dbReference type="InterPro" id="IPR051533">
    <property type="entry name" value="WaaL-like"/>
</dbReference>
<dbReference type="RefSeq" id="WP_004180932.1">
    <property type="nucleotide sequence ID" value="NZ_CP021106.3"/>
</dbReference>
<dbReference type="GO" id="GO:0016020">
    <property type="term" value="C:membrane"/>
    <property type="evidence" value="ECO:0007669"/>
    <property type="project" value="UniProtKB-SubCell"/>
</dbReference>
<evidence type="ECO:0000256" key="4">
    <source>
        <dbReference type="ARBA" id="ARBA00023136"/>
    </source>
</evidence>
<evidence type="ECO:0000256" key="3">
    <source>
        <dbReference type="ARBA" id="ARBA00022989"/>
    </source>
</evidence>
<feature type="transmembrane region" description="Helical" evidence="5">
    <location>
        <begin position="257"/>
        <end position="278"/>
    </location>
</feature>
<keyword evidence="2 5" id="KW-0812">Transmembrane</keyword>
<dbReference type="InterPro" id="IPR007016">
    <property type="entry name" value="O-antigen_ligase-rel_domated"/>
</dbReference>
<dbReference type="EMBL" id="CP021106">
    <property type="protein sequence ID" value="ARO86552.1"/>
    <property type="molecule type" value="Genomic_DNA"/>
</dbReference>
<evidence type="ECO:0000256" key="1">
    <source>
        <dbReference type="ARBA" id="ARBA00004141"/>
    </source>
</evidence>
<evidence type="ECO:0000259" key="6">
    <source>
        <dbReference type="Pfam" id="PF04932"/>
    </source>
</evidence>
<dbReference type="PANTHER" id="PTHR37422:SF13">
    <property type="entry name" value="LIPOPOLYSACCHARIDE BIOSYNTHESIS PROTEIN PA4999-RELATED"/>
    <property type="match status" value="1"/>
</dbReference>
<keyword evidence="4 5" id="KW-0472">Membrane</keyword>
<feature type="transmembrane region" description="Helical" evidence="5">
    <location>
        <begin position="386"/>
        <end position="405"/>
    </location>
</feature>
<comment type="subcellular location">
    <subcellularLocation>
        <location evidence="1">Membrane</location>
        <topology evidence="1">Multi-pass membrane protein</topology>
    </subcellularLocation>
</comment>
<feature type="transmembrane region" description="Helical" evidence="5">
    <location>
        <begin position="139"/>
        <end position="157"/>
    </location>
</feature>
<feature type="transmembrane region" description="Helical" evidence="5">
    <location>
        <begin position="234"/>
        <end position="251"/>
    </location>
</feature>
<sequence length="466" mass="50857">MVETILIFSSFVLAAGSILSFFSLQRGIGYLGRTRIAYLLVWMIGLGGTLLFAIIRIGGGEYDPVIGDTGGGGFIAIAAVWFKRIVTALSLVAAIGVIAHFSTGKDRVLKAGTGLIWAYFIFVAASFVLSSLFGTVPAFVPQLFYGPMMLLALFMLNDIPLKGFVYHVKLIIAVVLVGSLLLCVKPDWAFSYTAQGILIPGLSGRLAGLTAHPNVLGPLAVIYLLLEWYQPARAGFRIFFLGAALLTLLLAQSKTAWIAAIVAVSVLAAYYLISSRFLSEKGSSEMRFRAALILSVAGVFSVVAFAGLLFSDELLIRSYFRYPALSSLSTFTGRTEIWQITLQLWERNPWFGYGPTLWGQEFRAQFLMLYVGQAHNQVIQTLGDSGVVGLAGLLIYLVTLVVYAIRTASYTRGISLALVSFLLLRCGTETPIRTLAVIDATFFMHFMIFGFLLFAANDSLSDSRRR</sequence>
<organism evidence="7 8">
    <name type="scientific">Nitrosospira lacus</name>
    <dbReference type="NCBI Taxonomy" id="1288494"/>
    <lineage>
        <taxon>Bacteria</taxon>
        <taxon>Pseudomonadati</taxon>
        <taxon>Pseudomonadota</taxon>
        <taxon>Betaproteobacteria</taxon>
        <taxon>Nitrosomonadales</taxon>
        <taxon>Nitrosomonadaceae</taxon>
        <taxon>Nitrosospira</taxon>
    </lineage>
</organism>
<keyword evidence="3 5" id="KW-1133">Transmembrane helix</keyword>
<evidence type="ECO:0000256" key="5">
    <source>
        <dbReference type="SAM" id="Phobius"/>
    </source>
</evidence>
<feature type="transmembrane region" description="Helical" evidence="5">
    <location>
        <begin position="164"/>
        <end position="182"/>
    </location>
</feature>